<dbReference type="InterPro" id="IPR006568">
    <property type="entry name" value="PSP_pro-rich"/>
</dbReference>
<dbReference type="InterPro" id="IPR052115">
    <property type="entry name" value="NEXT_complex_subunit_ZCCHC8"/>
</dbReference>
<feature type="compositionally biased region" description="Basic and acidic residues" evidence="8">
    <location>
        <begin position="653"/>
        <end position="667"/>
    </location>
</feature>
<evidence type="ECO:0000256" key="3">
    <source>
        <dbReference type="ARBA" id="ARBA00022723"/>
    </source>
</evidence>
<dbReference type="STRING" id="3818.A0A444X9C4"/>
<dbReference type="GO" id="GO:0005654">
    <property type="term" value="C:nucleoplasm"/>
    <property type="evidence" value="ECO:0007669"/>
    <property type="project" value="UniProtKB-SubCell"/>
</dbReference>
<keyword evidence="4 7" id="KW-0863">Zinc-finger</keyword>
<comment type="caution">
    <text evidence="10">The sequence shown here is derived from an EMBL/GenBank/DDBJ whole genome shotgun (WGS) entry which is preliminary data.</text>
</comment>
<keyword evidence="6" id="KW-0539">Nucleus</keyword>
<organism evidence="10 11">
    <name type="scientific">Arachis hypogaea</name>
    <name type="common">Peanut</name>
    <dbReference type="NCBI Taxonomy" id="3818"/>
    <lineage>
        <taxon>Eukaryota</taxon>
        <taxon>Viridiplantae</taxon>
        <taxon>Streptophyta</taxon>
        <taxon>Embryophyta</taxon>
        <taxon>Tracheophyta</taxon>
        <taxon>Spermatophyta</taxon>
        <taxon>Magnoliopsida</taxon>
        <taxon>eudicotyledons</taxon>
        <taxon>Gunneridae</taxon>
        <taxon>Pentapetalae</taxon>
        <taxon>rosids</taxon>
        <taxon>fabids</taxon>
        <taxon>Fabales</taxon>
        <taxon>Fabaceae</taxon>
        <taxon>Papilionoideae</taxon>
        <taxon>50 kb inversion clade</taxon>
        <taxon>dalbergioids sensu lato</taxon>
        <taxon>Dalbergieae</taxon>
        <taxon>Pterocarpus clade</taxon>
        <taxon>Arachis</taxon>
    </lineage>
</organism>
<evidence type="ECO:0000256" key="8">
    <source>
        <dbReference type="SAM" id="MobiDB-lite"/>
    </source>
</evidence>
<feature type="compositionally biased region" description="Basic and acidic residues" evidence="8">
    <location>
        <begin position="702"/>
        <end position="715"/>
    </location>
</feature>
<dbReference type="SMART" id="SM00581">
    <property type="entry name" value="PSP"/>
    <property type="match status" value="1"/>
</dbReference>
<dbReference type="PANTHER" id="PTHR13316">
    <property type="entry name" value="ZINC FINGER, CCHC DOMAIN CONTAINING 8"/>
    <property type="match status" value="1"/>
</dbReference>
<dbReference type="InterPro" id="IPR001878">
    <property type="entry name" value="Znf_CCHC"/>
</dbReference>
<evidence type="ECO:0000259" key="9">
    <source>
        <dbReference type="PROSITE" id="PS50158"/>
    </source>
</evidence>
<dbReference type="GO" id="GO:0003723">
    <property type="term" value="F:RNA binding"/>
    <property type="evidence" value="ECO:0007669"/>
    <property type="project" value="TreeGrafter"/>
</dbReference>
<evidence type="ECO:0000313" key="10">
    <source>
        <dbReference type="EMBL" id="RYQ86280.1"/>
    </source>
</evidence>
<sequence length="772" mass="86590">MAYVCQEYPDVGYVIDPLGYSWHTKAIFRGYNCRFILIWVQMSPKKKILAVTWIFRGKWQVVIDQNAASVHRAAFGFWIHHQISVEGRFNFPALGFLQFYLPCSASSPFASFAPPPRHANTTSFTATQLLVSSYLSLNRRKGVSLDMDSHEQLNEEMEMDMEMDSGSEGEKSRASNCVSGSLEDEKPPCQAEDSAEPAATMCGAPLLQVGFEVTKTVVISEEVKGANGENGSLSSSLKGEGSPTRNCVLDGRCILVSVICVIAILGAKRARIAVDEHQPSVHFVYNSLTRASRQKLEELLQQWSEWHAKHVSSSNDPSDVLESGEETFFPALNVGLEKNSAVSFWMDKQTRNDKNKDFVPVDDNSVPLYDRGYALGLTSADGSSNLDGRSQRAFTTSLAMVETFTACYCEDLSVKLSMVNSLQNSPYFLYCFCFSAMICLNIRVRIKVARFWIDIWWIIGLEIVDDAARCFNCGSYSHSLRDCTRPRDSAAVNIARKQHKTRRNQNASSRNPTRYYQDSPTGKYAGLRPGALDDVTRQLLGLGELDPPPWLNRMRELGYPPGYLDVDDEDEPSGITIYTDREIAEQEDGEIVEVDYSKPKRKMTIEFPGINAPIPKNADDKLWAAGPSGSDTSNSSRTHHRSNYSSDYGSRGYFREQRSSGDFRDDGPPGDPGYGSYTHSFHPRYGGHDSLARSPSMSRSYSDGKRSPLHEEEPSRPFSFHSLHYSSSERLSSSFDRDFGRFGSSTSGSLPDRDYDRTSRMHSDDRYSRSWR</sequence>
<feature type="domain" description="CCHC-type" evidence="9">
    <location>
        <begin position="469"/>
        <end position="485"/>
    </location>
</feature>
<evidence type="ECO:0000256" key="5">
    <source>
        <dbReference type="ARBA" id="ARBA00022833"/>
    </source>
</evidence>
<accession>A0A444X9C4</accession>
<evidence type="ECO:0000256" key="7">
    <source>
        <dbReference type="PROSITE-ProRule" id="PRU00047"/>
    </source>
</evidence>
<dbReference type="GO" id="GO:0008270">
    <property type="term" value="F:zinc ion binding"/>
    <property type="evidence" value="ECO:0007669"/>
    <property type="project" value="UniProtKB-KW"/>
</dbReference>
<dbReference type="PANTHER" id="PTHR13316:SF0">
    <property type="entry name" value="ZINC FINGER CCHC DOMAIN-CONTAINING PROTEIN 8"/>
    <property type="match status" value="1"/>
</dbReference>
<reference evidence="10 11" key="1">
    <citation type="submission" date="2019-01" db="EMBL/GenBank/DDBJ databases">
        <title>Sequencing of cultivated peanut Arachis hypogaea provides insights into genome evolution and oil improvement.</title>
        <authorList>
            <person name="Chen X."/>
        </authorList>
    </citation>
    <scope>NUCLEOTIDE SEQUENCE [LARGE SCALE GENOMIC DNA]</scope>
    <source>
        <strain evidence="11">cv. Fuhuasheng</strain>
        <tissue evidence="10">Leaves</tissue>
    </source>
</reference>
<keyword evidence="11" id="KW-1185">Reference proteome</keyword>
<dbReference type="PROSITE" id="PS50158">
    <property type="entry name" value="ZF_CCHC"/>
    <property type="match status" value="1"/>
</dbReference>
<evidence type="ECO:0000256" key="4">
    <source>
        <dbReference type="ARBA" id="ARBA00022771"/>
    </source>
</evidence>
<dbReference type="GO" id="GO:0071013">
    <property type="term" value="C:catalytic step 2 spliceosome"/>
    <property type="evidence" value="ECO:0007669"/>
    <property type="project" value="TreeGrafter"/>
</dbReference>
<evidence type="ECO:0000256" key="6">
    <source>
        <dbReference type="ARBA" id="ARBA00023242"/>
    </source>
</evidence>
<evidence type="ECO:0000256" key="2">
    <source>
        <dbReference type="ARBA" id="ARBA00007497"/>
    </source>
</evidence>
<evidence type="ECO:0000256" key="1">
    <source>
        <dbReference type="ARBA" id="ARBA00004642"/>
    </source>
</evidence>
<evidence type="ECO:0000313" key="11">
    <source>
        <dbReference type="Proteomes" id="UP000289738"/>
    </source>
</evidence>
<dbReference type="AlphaFoldDB" id="A0A444X9C4"/>
<feature type="region of interest" description="Disordered" evidence="8">
    <location>
        <begin position="159"/>
        <end position="194"/>
    </location>
</feature>
<feature type="compositionally biased region" description="Polar residues" evidence="8">
    <location>
        <begin position="504"/>
        <end position="519"/>
    </location>
</feature>
<comment type="similarity">
    <text evidence="2">Belongs to the ZCCHC8 family.</text>
</comment>
<feature type="region of interest" description="Disordered" evidence="8">
    <location>
        <begin position="496"/>
        <end position="519"/>
    </location>
</feature>
<dbReference type="EMBL" id="SDMP01000020">
    <property type="protein sequence ID" value="RYQ86280.1"/>
    <property type="molecule type" value="Genomic_DNA"/>
</dbReference>
<feature type="region of interest" description="Disordered" evidence="8">
    <location>
        <begin position="732"/>
        <end position="772"/>
    </location>
</feature>
<dbReference type="Proteomes" id="UP000289738">
    <property type="component" value="Chromosome B10"/>
</dbReference>
<feature type="compositionally biased region" description="Basic and acidic residues" evidence="8">
    <location>
        <begin position="751"/>
        <end position="772"/>
    </location>
</feature>
<comment type="subcellular location">
    <subcellularLocation>
        <location evidence="1">Nucleus</location>
        <location evidence="1">Nucleoplasm</location>
    </subcellularLocation>
</comment>
<protein>
    <recommendedName>
        <fullName evidence="9">CCHC-type domain-containing protein</fullName>
    </recommendedName>
</protein>
<feature type="region of interest" description="Disordered" evidence="8">
    <location>
        <begin position="609"/>
        <end position="720"/>
    </location>
</feature>
<dbReference type="Pfam" id="PF04046">
    <property type="entry name" value="PSP"/>
    <property type="match status" value="1"/>
</dbReference>
<keyword evidence="5" id="KW-0862">Zinc</keyword>
<proteinExistence type="inferred from homology"/>
<name>A0A444X9C4_ARAHY</name>
<gene>
    <name evidence="10" type="ORF">Ahy_B10g105952</name>
</gene>
<keyword evidence="3" id="KW-0479">Metal-binding</keyword>